<dbReference type="AlphaFoldDB" id="A0A0C2CPD5"/>
<organism evidence="1 2">
    <name type="scientific">Ancylostoma duodenale</name>
    <dbReference type="NCBI Taxonomy" id="51022"/>
    <lineage>
        <taxon>Eukaryota</taxon>
        <taxon>Metazoa</taxon>
        <taxon>Ecdysozoa</taxon>
        <taxon>Nematoda</taxon>
        <taxon>Chromadorea</taxon>
        <taxon>Rhabditida</taxon>
        <taxon>Rhabditina</taxon>
        <taxon>Rhabditomorpha</taxon>
        <taxon>Strongyloidea</taxon>
        <taxon>Ancylostomatidae</taxon>
        <taxon>Ancylostomatinae</taxon>
        <taxon>Ancylostoma</taxon>
    </lineage>
</organism>
<evidence type="ECO:0000313" key="2">
    <source>
        <dbReference type="Proteomes" id="UP000054047"/>
    </source>
</evidence>
<dbReference type="Proteomes" id="UP000054047">
    <property type="component" value="Unassembled WGS sequence"/>
</dbReference>
<protein>
    <submittedName>
        <fullName evidence="1">Uncharacterized protein</fullName>
    </submittedName>
</protein>
<evidence type="ECO:0000313" key="1">
    <source>
        <dbReference type="EMBL" id="KIH51647.1"/>
    </source>
</evidence>
<name>A0A0C2CPD5_9BILA</name>
<reference evidence="1 2" key="1">
    <citation type="submission" date="2013-12" db="EMBL/GenBank/DDBJ databases">
        <title>Draft genome of the parsitic nematode Ancylostoma duodenale.</title>
        <authorList>
            <person name="Mitreva M."/>
        </authorList>
    </citation>
    <scope>NUCLEOTIDE SEQUENCE [LARGE SCALE GENOMIC DNA]</scope>
    <source>
        <strain evidence="1 2">Zhejiang</strain>
    </source>
</reference>
<sequence length="77" mass="8410">MRQVVVVVVDLGIPRGGFGGGSFGYGGFGGVYICENGGRVVLCSEGVTLVTRLQVQVPCQRNRLNHCQRSEEWLREL</sequence>
<proteinExistence type="predicted"/>
<accession>A0A0C2CPD5</accession>
<gene>
    <name evidence="1" type="ORF">ANCDUO_18265</name>
</gene>
<keyword evidence="2" id="KW-1185">Reference proteome</keyword>
<dbReference type="EMBL" id="KN745916">
    <property type="protein sequence ID" value="KIH51647.1"/>
    <property type="molecule type" value="Genomic_DNA"/>
</dbReference>